<evidence type="ECO:0000256" key="1">
    <source>
        <dbReference type="ARBA" id="ARBA00008453"/>
    </source>
</evidence>
<dbReference type="RefSeq" id="XP_020432490.1">
    <property type="nucleotide sequence ID" value="XM_020578042.1"/>
</dbReference>
<dbReference type="GeneID" id="31362685"/>
<feature type="region of interest" description="Disordered" evidence="3">
    <location>
        <begin position="200"/>
        <end position="223"/>
    </location>
</feature>
<evidence type="ECO:0000313" key="5">
    <source>
        <dbReference type="Proteomes" id="UP000001396"/>
    </source>
</evidence>
<comment type="similarity">
    <text evidence="1">Belongs to the Arpin family.</text>
</comment>
<dbReference type="EMBL" id="ADBJ01000031">
    <property type="protein sequence ID" value="EFA80370.1"/>
    <property type="molecule type" value="Genomic_DNA"/>
</dbReference>
<protein>
    <recommendedName>
        <fullName evidence="2">Arpin</fullName>
    </recommendedName>
</protein>
<dbReference type="STRING" id="670386.D3BEN9"/>
<evidence type="ECO:0000256" key="2">
    <source>
        <dbReference type="ARBA" id="ARBA00019314"/>
    </source>
</evidence>
<dbReference type="Pfam" id="PF10574">
    <property type="entry name" value="UPF0552"/>
    <property type="match status" value="1"/>
</dbReference>
<gene>
    <name evidence="4" type="ORF">PPL_07204</name>
</gene>
<dbReference type="OMA" id="QTVAFWI"/>
<dbReference type="InterPro" id="IPR018889">
    <property type="entry name" value="Arpin"/>
</dbReference>
<dbReference type="Proteomes" id="UP000001396">
    <property type="component" value="Unassembled WGS sequence"/>
</dbReference>
<reference evidence="4 5" key="1">
    <citation type="journal article" date="2011" name="Genome Res.">
        <title>Phylogeny-wide analysis of social amoeba genomes highlights ancient origins for complex intercellular communication.</title>
        <authorList>
            <person name="Heidel A.J."/>
            <person name="Lawal H.M."/>
            <person name="Felder M."/>
            <person name="Schilde C."/>
            <person name="Helps N.R."/>
            <person name="Tunggal B."/>
            <person name="Rivero F."/>
            <person name="John U."/>
            <person name="Schleicher M."/>
            <person name="Eichinger L."/>
            <person name="Platzer M."/>
            <person name="Noegel A.A."/>
            <person name="Schaap P."/>
            <person name="Gloeckner G."/>
        </authorList>
    </citation>
    <scope>NUCLEOTIDE SEQUENCE [LARGE SCALE GENOMIC DNA]</scope>
    <source>
        <strain evidence="5">ATCC 26659 / Pp 5 / PN500</strain>
    </source>
</reference>
<comment type="caution">
    <text evidence="4">The sequence shown here is derived from an EMBL/GenBank/DDBJ whole genome shotgun (WGS) entry which is preliminary data.</text>
</comment>
<keyword evidence="5" id="KW-1185">Reference proteome</keyword>
<accession>D3BEN9</accession>
<dbReference type="GO" id="GO:0051126">
    <property type="term" value="P:negative regulation of actin nucleation"/>
    <property type="evidence" value="ECO:0007669"/>
    <property type="project" value="InterPro"/>
</dbReference>
<organism evidence="4 5">
    <name type="scientific">Heterostelium pallidum (strain ATCC 26659 / Pp 5 / PN500)</name>
    <name type="common">Cellular slime mold</name>
    <name type="synonym">Polysphondylium pallidum</name>
    <dbReference type="NCBI Taxonomy" id="670386"/>
    <lineage>
        <taxon>Eukaryota</taxon>
        <taxon>Amoebozoa</taxon>
        <taxon>Evosea</taxon>
        <taxon>Eumycetozoa</taxon>
        <taxon>Dictyostelia</taxon>
        <taxon>Acytosteliales</taxon>
        <taxon>Acytosteliaceae</taxon>
        <taxon>Heterostelium</taxon>
    </lineage>
</organism>
<name>D3BEN9_HETP5</name>
<proteinExistence type="inferred from homology"/>
<sequence length="223" mass="24829">MSTSSNYSGVWTKEAICKGNGFIVEGVVKKIKMHSMFINTKPSIHDNQLPTRFFTVVVDVDTTIKRNFNADGYEVPPKMTRATAISKGYLNKFDRVEAKLVEKVEHGALAAAIGSPTGKALPIGFHDDSLPSLHPAVKGHFEFWLDAEKNAHKDIKVGDEVRIKTIGNSVIAESIIKMDTFQISNFSGDTQLLNAWSNNLTRRGDMDDDEPKKKDDDDDQDWS</sequence>
<feature type="compositionally biased region" description="Basic and acidic residues" evidence="3">
    <location>
        <begin position="202"/>
        <end position="215"/>
    </location>
</feature>
<dbReference type="AlphaFoldDB" id="D3BEN9"/>
<evidence type="ECO:0000256" key="3">
    <source>
        <dbReference type="SAM" id="MobiDB-lite"/>
    </source>
</evidence>
<dbReference type="InParanoid" id="D3BEN9"/>
<evidence type="ECO:0000313" key="4">
    <source>
        <dbReference type="EMBL" id="EFA80370.1"/>
    </source>
</evidence>
<dbReference type="PANTHER" id="PTHR31199">
    <property type="entry name" value="ARPIN"/>
    <property type="match status" value="1"/>
</dbReference>
<dbReference type="PANTHER" id="PTHR31199:SF1">
    <property type="entry name" value="ARPIN"/>
    <property type="match status" value="1"/>
</dbReference>